<dbReference type="Proteomes" id="UP000036947">
    <property type="component" value="Unassembled WGS sequence"/>
</dbReference>
<dbReference type="STRING" id="1163406.A0A0L0NGM2"/>
<evidence type="ECO:0000256" key="1">
    <source>
        <dbReference type="ARBA" id="ARBA00023117"/>
    </source>
</evidence>
<proteinExistence type="predicted"/>
<organism evidence="6 7">
    <name type="scientific">Tolypocladium ophioglossoides (strain CBS 100239)</name>
    <name type="common">Snaketongue truffleclub</name>
    <name type="synonym">Elaphocordyceps ophioglossoides</name>
    <dbReference type="NCBI Taxonomy" id="1163406"/>
    <lineage>
        <taxon>Eukaryota</taxon>
        <taxon>Fungi</taxon>
        <taxon>Dikarya</taxon>
        <taxon>Ascomycota</taxon>
        <taxon>Pezizomycotina</taxon>
        <taxon>Sordariomycetes</taxon>
        <taxon>Hypocreomycetidae</taxon>
        <taxon>Hypocreales</taxon>
        <taxon>Ophiocordycipitaceae</taxon>
        <taxon>Tolypocladium</taxon>
    </lineage>
</organism>
<dbReference type="EMBL" id="LFRF01000004">
    <property type="protein sequence ID" value="KND93236.1"/>
    <property type="molecule type" value="Genomic_DNA"/>
</dbReference>
<reference evidence="6 7" key="1">
    <citation type="journal article" date="2015" name="BMC Genomics">
        <title>The genome of the truffle-parasite Tolypocladium ophioglossoides and the evolution of antifungal peptaibiotics.</title>
        <authorList>
            <person name="Quandt C.A."/>
            <person name="Bushley K.E."/>
            <person name="Spatafora J.W."/>
        </authorList>
    </citation>
    <scope>NUCLEOTIDE SEQUENCE [LARGE SCALE GENOMIC DNA]</scope>
    <source>
        <strain evidence="6 7">CBS 100239</strain>
    </source>
</reference>
<accession>A0A0L0NGM2</accession>
<dbReference type="PRINTS" id="PR00503">
    <property type="entry name" value="BROMODOMAIN"/>
</dbReference>
<dbReference type="InterPro" id="IPR050935">
    <property type="entry name" value="Bromo_chromatin_reader"/>
</dbReference>
<evidence type="ECO:0000256" key="2">
    <source>
        <dbReference type="PROSITE-ProRule" id="PRU00035"/>
    </source>
</evidence>
<evidence type="ECO:0000313" key="7">
    <source>
        <dbReference type="Proteomes" id="UP000036947"/>
    </source>
</evidence>
<dbReference type="SUPFAM" id="SSF54695">
    <property type="entry name" value="POZ domain"/>
    <property type="match status" value="1"/>
</dbReference>
<dbReference type="Gene3D" id="3.30.710.10">
    <property type="entry name" value="Potassium Channel Kv1.1, Chain A"/>
    <property type="match status" value="1"/>
</dbReference>
<evidence type="ECO:0000313" key="6">
    <source>
        <dbReference type="EMBL" id="KND93236.1"/>
    </source>
</evidence>
<dbReference type="PANTHER" id="PTHR22880">
    <property type="entry name" value="FALZ-RELATED BROMODOMAIN-CONTAINING PROTEINS"/>
    <property type="match status" value="1"/>
</dbReference>
<dbReference type="SMART" id="SM00297">
    <property type="entry name" value="BROMO"/>
    <property type="match status" value="1"/>
</dbReference>
<keyword evidence="7" id="KW-1185">Reference proteome</keyword>
<keyword evidence="1 2" id="KW-0103">Bromodomain</keyword>
<sequence>MSAEATANSATVAPTIATATTATAAEKPKFSWLQPHPIFVIILVGPEEQPFGIQKDFLCDRSDFYRKFFADQGADASVEHVVKLPEFTCDVFGLAQNFLYIGVLIADEANVPSYESLVGLWNLGHKLGIDGLCDKTLEAMTECRQITERIPATPLLIQVWRDTPEGSSIRLLLLSWAAEYMRSSDARAEFAKSLPQEVLSELVVAMSSFDISPIVQAPVDSPSVPAVGLPRKNVHYLDDISDEEILNSIKKNRRSSGVPNASTTPQDQAASRKPARTPLPKPQKRRSSAAYLEGRTFSTSQKLDFCADLLTRMLSGPGFWTRLVGPFKDPVEPVEDGVPDYFDKVKRPMDLSTVKSKMDRREYVNEEDFLADVRQIFENCFTYWKKGDPMWAAGEKLQRTFEEKYSNMNKWIAKMGGEEGE</sequence>
<dbReference type="AlphaFoldDB" id="A0A0L0NGM2"/>
<feature type="domain" description="Bromo" evidence="4">
    <location>
        <begin position="326"/>
        <end position="391"/>
    </location>
</feature>
<dbReference type="OrthoDB" id="21449at2759"/>
<dbReference type="PANTHER" id="PTHR22880:SF225">
    <property type="entry name" value="BROMODOMAIN-CONTAINING PROTEIN BET-1-RELATED"/>
    <property type="match status" value="1"/>
</dbReference>
<protein>
    <submittedName>
        <fullName evidence="6">Ankyrin repeat, bromo and BTB domain-containing protein</fullName>
    </submittedName>
</protein>
<dbReference type="Pfam" id="PF00439">
    <property type="entry name" value="Bromodomain"/>
    <property type="match status" value="1"/>
</dbReference>
<dbReference type="GO" id="GO:0006338">
    <property type="term" value="P:chromatin remodeling"/>
    <property type="evidence" value="ECO:0007669"/>
    <property type="project" value="TreeGrafter"/>
</dbReference>
<dbReference type="InterPro" id="IPR000210">
    <property type="entry name" value="BTB/POZ_dom"/>
</dbReference>
<dbReference type="InterPro" id="IPR036427">
    <property type="entry name" value="Bromodomain-like_sf"/>
</dbReference>
<name>A0A0L0NGM2_TOLOC</name>
<feature type="domain" description="BTB" evidence="5">
    <location>
        <begin position="40"/>
        <end position="108"/>
    </location>
</feature>
<dbReference type="PROSITE" id="PS50014">
    <property type="entry name" value="BROMODOMAIN_2"/>
    <property type="match status" value="1"/>
</dbReference>
<feature type="compositionally biased region" description="Polar residues" evidence="3">
    <location>
        <begin position="255"/>
        <end position="269"/>
    </location>
</feature>
<dbReference type="Gene3D" id="1.20.920.10">
    <property type="entry name" value="Bromodomain-like"/>
    <property type="match status" value="1"/>
</dbReference>
<dbReference type="InterPro" id="IPR001487">
    <property type="entry name" value="Bromodomain"/>
</dbReference>
<dbReference type="GO" id="GO:0000785">
    <property type="term" value="C:chromatin"/>
    <property type="evidence" value="ECO:0007669"/>
    <property type="project" value="TreeGrafter"/>
</dbReference>
<dbReference type="InterPro" id="IPR011333">
    <property type="entry name" value="SKP1/BTB/POZ_sf"/>
</dbReference>
<comment type="caution">
    <text evidence="6">The sequence shown here is derived from an EMBL/GenBank/DDBJ whole genome shotgun (WGS) entry which is preliminary data.</text>
</comment>
<feature type="region of interest" description="Disordered" evidence="3">
    <location>
        <begin position="250"/>
        <end position="291"/>
    </location>
</feature>
<evidence type="ECO:0000256" key="3">
    <source>
        <dbReference type="SAM" id="MobiDB-lite"/>
    </source>
</evidence>
<dbReference type="PROSITE" id="PS50097">
    <property type="entry name" value="BTB"/>
    <property type="match status" value="1"/>
</dbReference>
<evidence type="ECO:0000259" key="4">
    <source>
        <dbReference type="PROSITE" id="PS50014"/>
    </source>
</evidence>
<gene>
    <name evidence="6" type="ORF">TOPH_02185</name>
</gene>
<dbReference type="GO" id="GO:0005634">
    <property type="term" value="C:nucleus"/>
    <property type="evidence" value="ECO:0007669"/>
    <property type="project" value="TreeGrafter"/>
</dbReference>
<dbReference type="GO" id="GO:0006355">
    <property type="term" value="P:regulation of DNA-templated transcription"/>
    <property type="evidence" value="ECO:0007669"/>
    <property type="project" value="TreeGrafter"/>
</dbReference>
<dbReference type="SUPFAM" id="SSF47370">
    <property type="entry name" value="Bromodomain"/>
    <property type="match status" value="1"/>
</dbReference>
<evidence type="ECO:0000259" key="5">
    <source>
        <dbReference type="PROSITE" id="PS50097"/>
    </source>
</evidence>